<reference evidence="2" key="1">
    <citation type="submission" date="2019-04" db="EMBL/GenBank/DDBJ databases">
        <title>Draft genome sequence of Pseudonocardiaceae bacterium SL3-2-4.</title>
        <authorList>
            <person name="Ningsih F."/>
            <person name="Yokota A."/>
            <person name="Sakai Y."/>
            <person name="Nanatani K."/>
            <person name="Yabe S."/>
            <person name="Oetari A."/>
            <person name="Sjamsuridzal W."/>
        </authorList>
    </citation>
    <scope>NUCLEOTIDE SEQUENCE [LARGE SCALE GENOMIC DNA]</scope>
    <source>
        <strain evidence="2">SL3-2-4</strain>
    </source>
</reference>
<organism evidence="1 2">
    <name type="scientific">Gandjariella thermophila</name>
    <dbReference type="NCBI Taxonomy" id="1931992"/>
    <lineage>
        <taxon>Bacteria</taxon>
        <taxon>Bacillati</taxon>
        <taxon>Actinomycetota</taxon>
        <taxon>Actinomycetes</taxon>
        <taxon>Pseudonocardiales</taxon>
        <taxon>Pseudonocardiaceae</taxon>
        <taxon>Gandjariella</taxon>
    </lineage>
</organism>
<accession>A0A4D4JEI1</accession>
<gene>
    <name evidence="1" type="ORF">GTS_56970</name>
</gene>
<dbReference type="AlphaFoldDB" id="A0A4D4JEI1"/>
<dbReference type="OrthoDB" id="3850404at2"/>
<dbReference type="EMBL" id="BJFL01000095">
    <property type="protein sequence ID" value="GDY34064.1"/>
    <property type="molecule type" value="Genomic_DNA"/>
</dbReference>
<comment type="caution">
    <text evidence="1">The sequence shown here is derived from an EMBL/GenBank/DDBJ whole genome shotgun (WGS) entry which is preliminary data.</text>
</comment>
<name>A0A4D4JEI1_9PSEU</name>
<proteinExistence type="predicted"/>
<evidence type="ECO:0000313" key="1">
    <source>
        <dbReference type="EMBL" id="GDY34064.1"/>
    </source>
</evidence>
<dbReference type="Proteomes" id="UP000298860">
    <property type="component" value="Unassembled WGS sequence"/>
</dbReference>
<sequence>MTGIVGALDAGTGAADIPVWVGIPTGYFTLPLDDVPGYLERAESVLTDVADDAQKPQIRAVIGVLSVFLTDLAASGALYCGIGRHTSPTDQTVVTSSLVVSYQEYQGTRNPRLLLNDLLQAKADADERGQADLVEVLGRPTLFFERSRQLPTPQIPGQPAVPEGATTRVYQLEAFVPSEKGDKLAVIELSTPFETHGPEYRAMVVQMAASVSFEPPALPSEARSKISQLLG</sequence>
<evidence type="ECO:0000313" key="2">
    <source>
        <dbReference type="Proteomes" id="UP000298860"/>
    </source>
</evidence>
<protein>
    <submittedName>
        <fullName evidence="1">Uncharacterized protein</fullName>
    </submittedName>
</protein>
<keyword evidence="2" id="KW-1185">Reference proteome</keyword>
<dbReference type="RefSeq" id="WP_137816956.1">
    <property type="nucleotide sequence ID" value="NZ_BJFL01000095.1"/>
</dbReference>